<evidence type="ECO:0000256" key="4">
    <source>
        <dbReference type="ARBA" id="ARBA00023136"/>
    </source>
</evidence>
<dbReference type="Proteomes" id="UP000509448">
    <property type="component" value="Chromosome"/>
</dbReference>
<comment type="subcellular location">
    <subcellularLocation>
        <location evidence="1">Membrane</location>
        <topology evidence="1">Multi-pass membrane protein</topology>
    </subcellularLocation>
</comment>
<evidence type="ECO:0000256" key="3">
    <source>
        <dbReference type="ARBA" id="ARBA00022989"/>
    </source>
</evidence>
<feature type="transmembrane region" description="Helical" evidence="5">
    <location>
        <begin position="94"/>
        <end position="116"/>
    </location>
</feature>
<feature type="transmembrane region" description="Helical" evidence="5">
    <location>
        <begin position="361"/>
        <end position="380"/>
    </location>
</feature>
<organism evidence="7 8">
    <name type="scientific">Conexivisphaera calida</name>
    <dbReference type="NCBI Taxonomy" id="1874277"/>
    <lineage>
        <taxon>Archaea</taxon>
        <taxon>Nitrososphaerota</taxon>
        <taxon>Conexivisphaeria</taxon>
        <taxon>Conexivisphaerales</taxon>
        <taxon>Conexivisphaeraceae</taxon>
        <taxon>Conexivisphaera</taxon>
    </lineage>
</organism>
<dbReference type="GeneID" id="55584561"/>
<keyword evidence="4 5" id="KW-0472">Membrane</keyword>
<proteinExistence type="predicted"/>
<dbReference type="Pfam" id="PF07690">
    <property type="entry name" value="MFS_1"/>
    <property type="match status" value="1"/>
</dbReference>
<feature type="transmembrane region" description="Helical" evidence="5">
    <location>
        <begin position="166"/>
        <end position="189"/>
    </location>
</feature>
<evidence type="ECO:0000256" key="2">
    <source>
        <dbReference type="ARBA" id="ARBA00022692"/>
    </source>
</evidence>
<evidence type="ECO:0000256" key="1">
    <source>
        <dbReference type="ARBA" id="ARBA00004141"/>
    </source>
</evidence>
<dbReference type="PROSITE" id="PS50850">
    <property type="entry name" value="MFS"/>
    <property type="match status" value="1"/>
</dbReference>
<dbReference type="GO" id="GO:0016020">
    <property type="term" value="C:membrane"/>
    <property type="evidence" value="ECO:0007669"/>
    <property type="project" value="UniProtKB-SubCell"/>
</dbReference>
<dbReference type="RefSeq" id="WP_174448400.1">
    <property type="nucleotide sequence ID" value="NZ_AP018732.1"/>
</dbReference>
<keyword evidence="3 5" id="KW-1133">Transmembrane helix</keyword>
<dbReference type="SUPFAM" id="SSF103473">
    <property type="entry name" value="MFS general substrate transporter"/>
    <property type="match status" value="1"/>
</dbReference>
<dbReference type="PANTHER" id="PTHR23520">
    <property type="entry name" value="TRANSPORTER, PUTATIVE (AFU_ORTHOLOGUE AFUA_3G04000)-RELATED"/>
    <property type="match status" value="1"/>
</dbReference>
<feature type="transmembrane region" description="Helical" evidence="5">
    <location>
        <begin position="69"/>
        <end position="88"/>
    </location>
</feature>
<feature type="transmembrane region" description="Helical" evidence="5">
    <location>
        <begin position="210"/>
        <end position="232"/>
    </location>
</feature>
<accession>A0A4P2VM51</accession>
<feature type="transmembrane region" description="Helical" evidence="5">
    <location>
        <begin position="137"/>
        <end position="160"/>
    </location>
</feature>
<keyword evidence="2 5" id="KW-0812">Transmembrane</keyword>
<dbReference type="AlphaFoldDB" id="A0A4P2VM51"/>
<gene>
    <name evidence="7" type="ORF">NAS2_0749</name>
</gene>
<protein>
    <submittedName>
        <fullName evidence="7">Multidrug resistance protein</fullName>
    </submittedName>
</protein>
<dbReference type="InterPro" id="IPR011701">
    <property type="entry name" value="MFS"/>
</dbReference>
<feature type="transmembrane region" description="Helical" evidence="5">
    <location>
        <begin position="12"/>
        <end position="30"/>
    </location>
</feature>
<dbReference type="OrthoDB" id="56622at2157"/>
<evidence type="ECO:0000313" key="8">
    <source>
        <dbReference type="Proteomes" id="UP000509448"/>
    </source>
</evidence>
<dbReference type="PANTHER" id="PTHR23520:SF5">
    <property type="entry name" value="TRANSPORTER, PUTATIVE (AFU_ORTHOLOGUE AFUA_3G04000)-RELATED"/>
    <property type="match status" value="1"/>
</dbReference>
<dbReference type="Gene3D" id="1.20.1250.20">
    <property type="entry name" value="MFS general substrate transporter like domains"/>
    <property type="match status" value="2"/>
</dbReference>
<sequence>MHRNAALAIASRSLVSFAYGFIVAIFPLYLRAIGYGSVEIGLMVFAAMIVNALLGVVAGMLADHYGRKYVLIALLAAFSVASGTFTSLRYAWALAAAAGLAGFAAGSTGGPIGSGGPLGAVQTAIISEVADRRSMSVLLSTAAILEMLSAMGGAFTLSILSYLGAYVYALFYVAAALGVVSVALSAFIVDTGIRSRRLLPSLSYGRILRLSIPTVPCGLGSGIVLPLLSLWFEVRYHVGVGEIGVVFGAMDAMMVVFMLIIPRLSLGIGRLKTIVITRVASSLSFIAMAFSPIFAVAGLFLVLRGAFAMGGMPVRQSFVMTNVHESERATANGFTSFSRNTASSIGPTISGYLMGVDAAALPMYGGLIALLDPLLYYLLFRDKWSSD</sequence>
<dbReference type="InterPro" id="IPR020846">
    <property type="entry name" value="MFS_dom"/>
</dbReference>
<name>A0A4P2VM51_9ARCH</name>
<evidence type="ECO:0000313" key="7">
    <source>
        <dbReference type="EMBL" id="BBE42138.1"/>
    </source>
</evidence>
<feature type="domain" description="Major facilitator superfamily (MFS) profile" evidence="6">
    <location>
        <begin position="4"/>
        <end position="384"/>
    </location>
</feature>
<dbReference type="InterPro" id="IPR005829">
    <property type="entry name" value="Sugar_transporter_CS"/>
</dbReference>
<reference evidence="7 8" key="1">
    <citation type="journal article" date="2019" name="ISME J.">
        <title>Isolation and characterization of a thermophilic sulfur- and iron-reducing thaumarchaeote from a terrestrial acidic hot spring.</title>
        <authorList>
            <person name="Kato S."/>
            <person name="Itoh T."/>
            <person name="Yuki M."/>
            <person name="Nagamori M."/>
            <person name="Ohnishi M."/>
            <person name="Uematsu K."/>
            <person name="Suzuki K."/>
            <person name="Takashina T."/>
            <person name="Ohkuma M."/>
        </authorList>
    </citation>
    <scope>NUCLEOTIDE SEQUENCE [LARGE SCALE GENOMIC DNA]</scope>
    <source>
        <strain evidence="7 8">NAS-02</strain>
    </source>
</reference>
<keyword evidence="8" id="KW-1185">Reference proteome</keyword>
<feature type="transmembrane region" description="Helical" evidence="5">
    <location>
        <begin position="42"/>
        <end position="62"/>
    </location>
</feature>
<evidence type="ECO:0000259" key="6">
    <source>
        <dbReference type="PROSITE" id="PS50850"/>
    </source>
</evidence>
<dbReference type="KEGG" id="ccai:NAS2_0749"/>
<feature type="transmembrane region" description="Helical" evidence="5">
    <location>
        <begin position="238"/>
        <end position="261"/>
    </location>
</feature>
<evidence type="ECO:0000256" key="5">
    <source>
        <dbReference type="SAM" id="Phobius"/>
    </source>
</evidence>
<dbReference type="EMBL" id="AP018732">
    <property type="protein sequence ID" value="BBE42138.1"/>
    <property type="molecule type" value="Genomic_DNA"/>
</dbReference>
<feature type="transmembrane region" description="Helical" evidence="5">
    <location>
        <begin position="282"/>
        <end position="303"/>
    </location>
</feature>
<dbReference type="GO" id="GO:0022857">
    <property type="term" value="F:transmembrane transporter activity"/>
    <property type="evidence" value="ECO:0007669"/>
    <property type="project" value="InterPro"/>
</dbReference>
<dbReference type="InterPro" id="IPR036259">
    <property type="entry name" value="MFS_trans_sf"/>
</dbReference>
<dbReference type="PROSITE" id="PS00216">
    <property type="entry name" value="SUGAR_TRANSPORT_1"/>
    <property type="match status" value="1"/>
</dbReference>